<dbReference type="EMBL" id="JABZGW010000199">
    <property type="protein sequence ID" value="MBF4808019.1"/>
    <property type="molecule type" value="Genomic_DNA"/>
</dbReference>
<proteinExistence type="predicted"/>
<organism evidence="1 2">
    <name type="scientific">Lancefieldella rimae</name>
    <dbReference type="NCBI Taxonomy" id="1383"/>
    <lineage>
        <taxon>Bacteria</taxon>
        <taxon>Bacillati</taxon>
        <taxon>Actinomycetota</taxon>
        <taxon>Coriobacteriia</taxon>
        <taxon>Coriobacteriales</taxon>
        <taxon>Atopobiaceae</taxon>
        <taxon>Lancefieldella</taxon>
    </lineage>
</organism>
<evidence type="ECO:0008006" key="3">
    <source>
        <dbReference type="Google" id="ProtNLM"/>
    </source>
</evidence>
<dbReference type="PROSITE" id="PS51257">
    <property type="entry name" value="PROKAR_LIPOPROTEIN"/>
    <property type="match status" value="1"/>
</dbReference>
<dbReference type="AlphaFoldDB" id="A0A930W2I2"/>
<gene>
    <name evidence="1" type="ORF">HXK26_04925</name>
</gene>
<comment type="caution">
    <text evidence="1">The sequence shown here is derived from an EMBL/GenBank/DDBJ whole genome shotgun (WGS) entry which is preliminary data.</text>
</comment>
<sequence length="157" mass="16903">MKLKRLGICILTATLAFVLVGCSGLSGSKHPAGLVGTYELDSMDIKSGDKTQSITKEQYEQVSKAGNFHITLELSEDGTAILNSIEASGQPEKLDLKWESSDGKSITLSEDSSKEKITASVDDKQITLEQSSDNASVKMVFSKVSDKPGYYSDSSKK</sequence>
<evidence type="ECO:0000313" key="2">
    <source>
        <dbReference type="Proteomes" id="UP000698335"/>
    </source>
</evidence>
<dbReference type="Proteomes" id="UP000698335">
    <property type="component" value="Unassembled WGS sequence"/>
</dbReference>
<reference evidence="1" key="1">
    <citation type="submission" date="2020-04" db="EMBL/GenBank/DDBJ databases">
        <title>Deep metagenomics examines the oral microbiome during advanced dental caries in children, revealing novel taxa and co-occurrences with host molecules.</title>
        <authorList>
            <person name="Baker J.L."/>
            <person name="Morton J.T."/>
            <person name="Dinis M."/>
            <person name="Alvarez R."/>
            <person name="Tran N.C."/>
            <person name="Knight R."/>
            <person name="Edlund A."/>
        </authorList>
    </citation>
    <scope>NUCLEOTIDE SEQUENCE</scope>
    <source>
        <strain evidence="1">JCVI_38_bin.5</strain>
    </source>
</reference>
<dbReference type="RefSeq" id="WP_314774891.1">
    <property type="nucleotide sequence ID" value="NZ_CAUUNA010000015.1"/>
</dbReference>
<accession>A0A930W2I2</accession>
<name>A0A930W2I2_9ACTN</name>
<protein>
    <recommendedName>
        <fullName evidence="3">Lipoprotein</fullName>
    </recommendedName>
</protein>
<evidence type="ECO:0000313" key="1">
    <source>
        <dbReference type="EMBL" id="MBF4808019.1"/>
    </source>
</evidence>